<name>A0ABS4MFF1_9LACO</name>
<dbReference type="EMBL" id="JAGGLU010000009">
    <property type="protein sequence ID" value="MBP2058394.1"/>
    <property type="molecule type" value="Genomic_DNA"/>
</dbReference>
<evidence type="ECO:0000313" key="2">
    <source>
        <dbReference type="Proteomes" id="UP001519292"/>
    </source>
</evidence>
<evidence type="ECO:0000313" key="1">
    <source>
        <dbReference type="EMBL" id="MBP2058394.1"/>
    </source>
</evidence>
<reference evidence="1 2" key="1">
    <citation type="submission" date="2021-03" db="EMBL/GenBank/DDBJ databases">
        <title>Genomic Encyclopedia of Type Strains, Phase IV (KMG-IV): sequencing the most valuable type-strain genomes for metagenomic binning, comparative biology and taxonomic classification.</title>
        <authorList>
            <person name="Goeker M."/>
        </authorList>
    </citation>
    <scope>NUCLEOTIDE SEQUENCE [LARGE SCALE GENOMIC DNA]</scope>
    <source>
        <strain evidence="1 2">DSM 101872</strain>
    </source>
</reference>
<protein>
    <submittedName>
        <fullName evidence="1">Uncharacterized protein</fullName>
    </submittedName>
</protein>
<gene>
    <name evidence="1" type="ORF">J2Z60_001573</name>
</gene>
<proteinExistence type="predicted"/>
<organism evidence="1 2">
    <name type="scientific">Lactobacillus colini</name>
    <dbReference type="NCBI Taxonomy" id="1819254"/>
    <lineage>
        <taxon>Bacteria</taxon>
        <taxon>Bacillati</taxon>
        <taxon>Bacillota</taxon>
        <taxon>Bacilli</taxon>
        <taxon>Lactobacillales</taxon>
        <taxon>Lactobacillaceae</taxon>
        <taxon>Lactobacillus</taxon>
    </lineage>
</organism>
<keyword evidence="2" id="KW-1185">Reference proteome</keyword>
<dbReference type="Proteomes" id="UP001519292">
    <property type="component" value="Unassembled WGS sequence"/>
</dbReference>
<accession>A0ABS4MFF1</accession>
<comment type="caution">
    <text evidence="1">The sequence shown here is derived from an EMBL/GenBank/DDBJ whole genome shotgun (WGS) entry which is preliminary data.</text>
</comment>
<sequence length="50" mass="5832">MEDNVEMLVMNMNSTFQQAYFKNFNPKDQNTKVLKSAQVIILANRLKGMH</sequence>